<dbReference type="EnsemblMetazoa" id="XM_016912116">
    <property type="protein sequence ID" value="XP_016767605"/>
    <property type="gene ID" value="LOC100577803"/>
</dbReference>
<proteinExistence type="predicted"/>
<dbReference type="RefSeq" id="XP_016767605.2">
    <property type="nucleotide sequence ID" value="XM_016912116.2"/>
</dbReference>
<evidence type="ECO:0000313" key="3">
    <source>
        <dbReference type="RefSeq" id="XP_016767605.2"/>
    </source>
</evidence>
<dbReference type="AlphaFoldDB" id="A0A7M7IFF7"/>
<sequence>MYTMNKIVKLLIRNSIIFRNSIISSNFSTVVSSNDILITKKVIENNEILNNNNIGNIEDIQRNYNNINIKDAIKTVDILCKKSKENKENLYYTNLTSSKEFEQICKVICKNVRSLSIYDTINILRNLLFLNVPSDTVIIQTLLQLIRISLNDLTVGQIMTLYNILYKIKATPLINVLLPALSHVFNERAQIELNSNSTNLLKALKFCFVVNNSKIKRHIISILVKSKNILKQEINLNYMIDIFNVIYSLPELCLSSKQLLFYIRGIIITYNKRLNFNQINYLLNCTSKKVMNSEMEFYNEKFINTLCSTAIINNMTFEQSLIILKHLNNMRYSNIFILNFMEKFFINTNIKNYPIKYINLFIKAFVIADYIPYNWEIIRRLLQNYVIHIDHHSMHNIISIAYYLLSLNYYYPELIEKIFILFNNVSTIKEKHITLTILKLYWYIKLLYPEYKGVMPNENKLNQIKIEHKNNNVINENLMKSLEEAVGGTEYMKSSLKTKFGEFVDHIIVIQPDGSFMNINNYNDITFVEDLASLSECIKIPIFAFPVKAYSINKRNMLSTVKILLKAIETLPGFHPLVINPYLWKNLSYKKRILYLQENIKLKYNNVSNN</sequence>
<evidence type="ECO:0000313" key="1">
    <source>
        <dbReference type="EnsemblMetazoa" id="XP_016767605"/>
    </source>
</evidence>
<organism evidence="1">
    <name type="scientific">Apis mellifera</name>
    <name type="common">Honeybee</name>
    <dbReference type="NCBI Taxonomy" id="7460"/>
    <lineage>
        <taxon>Eukaryota</taxon>
        <taxon>Metazoa</taxon>
        <taxon>Ecdysozoa</taxon>
        <taxon>Arthropoda</taxon>
        <taxon>Hexapoda</taxon>
        <taxon>Insecta</taxon>
        <taxon>Pterygota</taxon>
        <taxon>Neoptera</taxon>
        <taxon>Endopterygota</taxon>
        <taxon>Hymenoptera</taxon>
        <taxon>Apocrita</taxon>
        <taxon>Aculeata</taxon>
        <taxon>Apoidea</taxon>
        <taxon>Anthophila</taxon>
        <taxon>Apidae</taxon>
        <taxon>Apis</taxon>
    </lineage>
</organism>
<dbReference type="KEGG" id="ame:100577803"/>
<protein>
    <submittedName>
        <fullName evidence="3">Uncharacterized protein LOC100577803</fullName>
    </submittedName>
</protein>
<dbReference type="GeneID" id="100577803"/>
<gene>
    <name evidence="3" type="primary">LOC100577803</name>
</gene>
<reference evidence="3" key="2">
    <citation type="submission" date="2025-04" db="UniProtKB">
        <authorList>
            <consortium name="RefSeq"/>
        </authorList>
    </citation>
    <scope>IDENTIFICATION</scope>
    <source>
        <strain evidence="3">DH4</strain>
        <tissue evidence="3">Whole body</tissue>
    </source>
</reference>
<keyword evidence="2" id="KW-1185">Reference proteome</keyword>
<dbReference type="Proteomes" id="UP000005203">
    <property type="component" value="Linkage group LG5"/>
</dbReference>
<accession>A0A8B7KIX1</accession>
<dbReference type="OrthoDB" id="443524at2759"/>
<evidence type="ECO:0000313" key="2">
    <source>
        <dbReference type="Proteomes" id="UP000005203"/>
    </source>
</evidence>
<reference evidence="1" key="1">
    <citation type="submission" date="2021-01" db="UniProtKB">
        <authorList>
            <consortium name="EnsemblMetazoa"/>
        </authorList>
    </citation>
    <scope>IDENTIFICATION</scope>
    <source>
        <strain evidence="1">DH4</strain>
    </source>
</reference>
<accession>A0A7M7IFF7</accession>
<name>A0A7M7IFF7_APIME</name>